<gene>
    <name evidence="2" type="ORF">CBG24537</name>
    <name evidence="2" type="ORF">CBG_24537</name>
</gene>
<reference evidence="2 3" key="1">
    <citation type="journal article" date="2003" name="PLoS Biol.">
        <title>The genome sequence of Caenorhabditis briggsae: a platform for comparative genomics.</title>
        <authorList>
            <person name="Stein L.D."/>
            <person name="Bao Z."/>
            <person name="Blasiar D."/>
            <person name="Blumenthal T."/>
            <person name="Brent M.R."/>
            <person name="Chen N."/>
            <person name="Chinwalla A."/>
            <person name="Clarke L."/>
            <person name="Clee C."/>
            <person name="Coghlan A."/>
            <person name="Coulson A."/>
            <person name="D'Eustachio P."/>
            <person name="Fitch D.H."/>
            <person name="Fulton L.A."/>
            <person name="Fulton R.E."/>
            <person name="Griffiths-Jones S."/>
            <person name="Harris T.W."/>
            <person name="Hillier L.W."/>
            <person name="Kamath R."/>
            <person name="Kuwabara P.E."/>
            <person name="Mardis E.R."/>
            <person name="Marra M.A."/>
            <person name="Miner T.L."/>
            <person name="Minx P."/>
            <person name="Mullikin J.C."/>
            <person name="Plumb R.W."/>
            <person name="Rogers J."/>
            <person name="Schein J.E."/>
            <person name="Sohrmann M."/>
            <person name="Spieth J."/>
            <person name="Stajich J.E."/>
            <person name="Wei C."/>
            <person name="Willey D."/>
            <person name="Wilson R.K."/>
            <person name="Durbin R."/>
            <person name="Waterston R.H."/>
        </authorList>
    </citation>
    <scope>NUCLEOTIDE SEQUENCE [LARGE SCALE GENOMIC DNA]</scope>
    <source>
        <strain evidence="2 3">AF16</strain>
    </source>
</reference>
<feature type="region of interest" description="Disordered" evidence="1">
    <location>
        <begin position="208"/>
        <end position="230"/>
    </location>
</feature>
<sequence>MKAEQYQCFVPGSAKSSCDRDYLLISLSLSLSYPPSRRGVVEELRDNYGKCVPQFVQECITFALDMDECGGQRSLYLDGNEWIRPSGANRFFRISYPPNQGSADEDGLNTWSIERSANASNSDIQPIFSQKEYLKKQLLPEEEKKTNHLKTGEKEAHDVCPIFRYLWKQNVTLNGGEVESMKRERGSIIASFFDRPIFSQKECLKKQLLPEEEEKNESPENWREGSSHHMSPLQWSKVQLLVWIRSKDLSAEVSGNVSVGSRSPSG</sequence>
<organism evidence="2 3">
    <name type="scientific">Caenorhabditis briggsae</name>
    <dbReference type="NCBI Taxonomy" id="6238"/>
    <lineage>
        <taxon>Eukaryota</taxon>
        <taxon>Metazoa</taxon>
        <taxon>Ecdysozoa</taxon>
        <taxon>Nematoda</taxon>
        <taxon>Chromadorea</taxon>
        <taxon>Rhabditida</taxon>
        <taxon>Rhabditina</taxon>
        <taxon>Rhabditomorpha</taxon>
        <taxon>Rhabditoidea</taxon>
        <taxon>Rhabditidae</taxon>
        <taxon>Peloderinae</taxon>
        <taxon>Caenorhabditis</taxon>
    </lineage>
</organism>
<dbReference type="EMBL" id="HE601258">
    <property type="protein sequence ID" value="CAP21122.1"/>
    <property type="molecule type" value="Genomic_DNA"/>
</dbReference>
<dbReference type="GeneID" id="8590347"/>
<proteinExistence type="predicted"/>
<keyword evidence="3" id="KW-1185">Reference proteome</keyword>
<dbReference type="CTD" id="8590347"/>
<dbReference type="Proteomes" id="UP000008549">
    <property type="component" value="Unassembled WGS sequence"/>
</dbReference>
<protein>
    <submittedName>
        <fullName evidence="2">Protein CBG24537</fullName>
    </submittedName>
</protein>
<feature type="compositionally biased region" description="Basic and acidic residues" evidence="1">
    <location>
        <begin position="216"/>
        <end position="227"/>
    </location>
</feature>
<name>A8WKX7_CAEBR</name>
<accession>A8WKX7</accession>
<dbReference type="RefSeq" id="XP_002648345.1">
    <property type="nucleotide sequence ID" value="XM_002648299.1"/>
</dbReference>
<evidence type="ECO:0000313" key="3">
    <source>
        <dbReference type="Proteomes" id="UP000008549"/>
    </source>
</evidence>
<evidence type="ECO:0000256" key="1">
    <source>
        <dbReference type="SAM" id="MobiDB-lite"/>
    </source>
</evidence>
<reference evidence="2 3" key="2">
    <citation type="journal article" date="2011" name="PLoS Genet.">
        <title>Caenorhabditis briggsae recombinant inbred line genotypes reveal inter-strain incompatibility and the evolution of recombination.</title>
        <authorList>
            <person name="Ross J.A."/>
            <person name="Koboldt D.C."/>
            <person name="Staisch J.E."/>
            <person name="Chamberlin H.M."/>
            <person name="Gupta B.P."/>
            <person name="Miller R.D."/>
            <person name="Baird S.E."/>
            <person name="Haag E.S."/>
        </authorList>
    </citation>
    <scope>NUCLEOTIDE SEQUENCE [LARGE SCALE GENOMIC DNA]</scope>
    <source>
        <strain evidence="2 3">AF16</strain>
    </source>
</reference>
<evidence type="ECO:0000313" key="2">
    <source>
        <dbReference type="EMBL" id="CAP21122.1"/>
    </source>
</evidence>
<dbReference type="InParanoid" id="A8WKX7"/>
<dbReference type="HOGENOM" id="CLU_1046735_0_0_1"/>
<dbReference type="KEGG" id="cbr:CBG_24537"/>
<dbReference type="AlphaFoldDB" id="A8WKX7"/>
<dbReference type="STRING" id="6238.A8WKX7"/>